<evidence type="ECO:0000313" key="1">
    <source>
        <dbReference type="EMBL" id="CAG8610309.1"/>
    </source>
</evidence>
<dbReference type="InterPro" id="IPR009737">
    <property type="entry name" value="Aim32/Apd1-like"/>
</dbReference>
<dbReference type="SUPFAM" id="SSF52833">
    <property type="entry name" value="Thioredoxin-like"/>
    <property type="match status" value="1"/>
</dbReference>
<dbReference type="EMBL" id="CAJVPV010006787">
    <property type="protein sequence ID" value="CAG8610309.1"/>
    <property type="molecule type" value="Genomic_DNA"/>
</dbReference>
<dbReference type="CDD" id="cd03062">
    <property type="entry name" value="TRX_Fd_Sucrase"/>
    <property type="match status" value="1"/>
</dbReference>
<dbReference type="PANTHER" id="PTHR31902">
    <property type="entry name" value="ACTIN PATCHES DISTAL PROTEIN 1"/>
    <property type="match status" value="1"/>
</dbReference>
<dbReference type="Gene3D" id="3.40.30.10">
    <property type="entry name" value="Glutaredoxin"/>
    <property type="match status" value="1"/>
</dbReference>
<dbReference type="PANTHER" id="PTHR31902:SF14">
    <property type="entry name" value="ACTIN PATCHES DISTAL PROTEIN 1"/>
    <property type="match status" value="1"/>
</dbReference>
<sequence length="357" mass="40210">MLSSILKSSRSIHSRIRMNKLITFFQSAFTSRSSFVQHPQPSLNNFRPNNPFEQSVKPPLPEQTISIPEISSQNPCLTCQSPCSTHLSYPSELKIDHELPLKNTVQPYVRHVVICTGKKDWEKVIELEKGSLSSELFNLNAVDSPVIKKEPPLKTISTQKKAKKEKILITNSSCPSSFSLFNRGNDVLLFPDNLLISKVSTQKAKEFYNLFLSSEKRETQDESEGEEKFETMLIPYKSVILICGHKRRDIRCGVAGPMLKDEFDKVLEDMKLDIQSSGNKGVAVYLSSHVGGHHFAGNVIVYRDGQGIWYGRVTPCHVRMIVEKTVMEGKVIKELYRGSMLGSFSKGDEGQAGKLDW</sequence>
<name>A0A9N9CRH3_9GLOM</name>
<dbReference type="OrthoDB" id="10253744at2759"/>
<dbReference type="AlphaFoldDB" id="A0A9N9CRH3"/>
<dbReference type="Proteomes" id="UP000789342">
    <property type="component" value="Unassembled WGS sequence"/>
</dbReference>
<protein>
    <submittedName>
        <fullName evidence="1">2288_t:CDS:1</fullName>
    </submittedName>
</protein>
<accession>A0A9N9CRH3</accession>
<dbReference type="InterPro" id="IPR036249">
    <property type="entry name" value="Thioredoxin-like_sf"/>
</dbReference>
<comment type="caution">
    <text evidence="1">The sequence shown here is derived from an EMBL/GenBank/DDBJ whole genome shotgun (WGS) entry which is preliminary data.</text>
</comment>
<proteinExistence type="predicted"/>
<evidence type="ECO:0000313" key="2">
    <source>
        <dbReference type="Proteomes" id="UP000789342"/>
    </source>
</evidence>
<organism evidence="1 2">
    <name type="scientific">Acaulospora morrowiae</name>
    <dbReference type="NCBI Taxonomy" id="94023"/>
    <lineage>
        <taxon>Eukaryota</taxon>
        <taxon>Fungi</taxon>
        <taxon>Fungi incertae sedis</taxon>
        <taxon>Mucoromycota</taxon>
        <taxon>Glomeromycotina</taxon>
        <taxon>Glomeromycetes</taxon>
        <taxon>Diversisporales</taxon>
        <taxon>Acaulosporaceae</taxon>
        <taxon>Acaulospora</taxon>
    </lineage>
</organism>
<reference evidence="1" key="1">
    <citation type="submission" date="2021-06" db="EMBL/GenBank/DDBJ databases">
        <authorList>
            <person name="Kallberg Y."/>
            <person name="Tangrot J."/>
            <person name="Rosling A."/>
        </authorList>
    </citation>
    <scope>NUCLEOTIDE SEQUENCE</scope>
    <source>
        <strain evidence="1">CL551</strain>
    </source>
</reference>
<dbReference type="Pfam" id="PF06999">
    <property type="entry name" value="Suc_Fer-like"/>
    <property type="match status" value="1"/>
</dbReference>
<keyword evidence="2" id="KW-1185">Reference proteome</keyword>
<gene>
    <name evidence="1" type="ORF">AMORRO_LOCUS8187</name>
</gene>